<dbReference type="SMART" id="SM00979">
    <property type="entry name" value="TIFY"/>
    <property type="match status" value="1"/>
</dbReference>
<keyword evidence="2" id="KW-0539">Nucleus</keyword>
<feature type="compositionally biased region" description="Basic and acidic residues" evidence="3">
    <location>
        <begin position="140"/>
        <end position="152"/>
    </location>
</feature>
<protein>
    <recommendedName>
        <fullName evidence="2">Protein TIFY</fullName>
    </recommendedName>
    <alternativeName>
        <fullName evidence="2">Jasmonate ZIM domain-containing protein</fullName>
    </alternativeName>
</protein>
<evidence type="ECO:0000313" key="6">
    <source>
        <dbReference type="Proteomes" id="UP000235145"/>
    </source>
</evidence>
<evidence type="ECO:0000256" key="1">
    <source>
        <dbReference type="ARBA" id="ARBA00008614"/>
    </source>
</evidence>
<dbReference type="GO" id="GO:0031347">
    <property type="term" value="P:regulation of defense response"/>
    <property type="evidence" value="ECO:0000318"/>
    <property type="project" value="GO_Central"/>
</dbReference>
<dbReference type="AlphaFoldDB" id="A0A9R1XBL3"/>
<evidence type="ECO:0000313" key="5">
    <source>
        <dbReference type="EMBL" id="KAJ0206349.1"/>
    </source>
</evidence>
<dbReference type="PROSITE" id="PS51320">
    <property type="entry name" value="TIFY"/>
    <property type="match status" value="1"/>
</dbReference>
<accession>A0A9R1XBL3</accession>
<feature type="region of interest" description="Disordered" evidence="3">
    <location>
        <begin position="271"/>
        <end position="318"/>
    </location>
</feature>
<name>A0A9R1XBL3_LACSA</name>
<dbReference type="Pfam" id="PF06200">
    <property type="entry name" value="tify"/>
    <property type="match status" value="1"/>
</dbReference>
<dbReference type="GO" id="GO:0005634">
    <property type="term" value="C:nucleus"/>
    <property type="evidence" value="ECO:0000318"/>
    <property type="project" value="GO_Central"/>
</dbReference>
<gene>
    <name evidence="5" type="ORF">LSAT_V11C500296190</name>
</gene>
<dbReference type="InterPro" id="IPR010399">
    <property type="entry name" value="Tify_dom"/>
</dbReference>
<dbReference type="GO" id="GO:0009611">
    <property type="term" value="P:response to wounding"/>
    <property type="evidence" value="ECO:0000318"/>
    <property type="project" value="GO_Central"/>
</dbReference>
<comment type="domain">
    <text evidence="2">The jas domain is required for interaction with COI1.</text>
</comment>
<comment type="function">
    <text evidence="2">Repressor of jasmonate responses.</text>
</comment>
<dbReference type="Proteomes" id="UP000235145">
    <property type="component" value="Unassembled WGS sequence"/>
</dbReference>
<evidence type="ECO:0000259" key="4">
    <source>
        <dbReference type="PROSITE" id="PS51320"/>
    </source>
</evidence>
<organism evidence="5 6">
    <name type="scientific">Lactuca sativa</name>
    <name type="common">Garden lettuce</name>
    <dbReference type="NCBI Taxonomy" id="4236"/>
    <lineage>
        <taxon>Eukaryota</taxon>
        <taxon>Viridiplantae</taxon>
        <taxon>Streptophyta</taxon>
        <taxon>Embryophyta</taxon>
        <taxon>Tracheophyta</taxon>
        <taxon>Spermatophyta</taxon>
        <taxon>Magnoliopsida</taxon>
        <taxon>eudicotyledons</taxon>
        <taxon>Gunneridae</taxon>
        <taxon>Pentapetalae</taxon>
        <taxon>asterids</taxon>
        <taxon>campanulids</taxon>
        <taxon>Asterales</taxon>
        <taxon>Asteraceae</taxon>
        <taxon>Cichorioideae</taxon>
        <taxon>Cichorieae</taxon>
        <taxon>Lactucinae</taxon>
        <taxon>Lactuca</taxon>
    </lineage>
</organism>
<feature type="region of interest" description="Disordered" evidence="3">
    <location>
        <begin position="134"/>
        <end position="158"/>
    </location>
</feature>
<dbReference type="PANTHER" id="PTHR33077:SF60">
    <property type="entry name" value="TIFY DOMAIN-CONTAINING PROTEIN"/>
    <property type="match status" value="1"/>
</dbReference>
<proteinExistence type="inferred from homology"/>
<dbReference type="InterPro" id="IPR018467">
    <property type="entry name" value="CCT_CS"/>
</dbReference>
<sequence length="318" mass="35589">MSTEEPPFSTSALSALDKPLHQLTEDDISQLTREDCRRYLKQKGALRDACSFRFLEAFFAFVFEFCLFDVRTGMRRPSWNKSQAIQQVIMLKALLEPAPESGDGSRKLYITSRQQQTPTTRVQNGTSADTEISLSAEESVPGHRNDTEKSDFLGDNDSAPPGIGGVIEEAKGQMTIFYSGKVNVYDDIPADKARALLQLAASPLQFPHEDPVDGNMLQQPQNINLPILQTVRTTDNYRLNKEESSISREEISAEGSASRKASVQRYLEKRKDRFKSKRKGGGTFDVYINSQQINEQSSRSTTCSPPPVRPPNTPNRFS</sequence>
<comment type="similarity">
    <text evidence="1 2">Belongs to the TIFY/JAZ family.</text>
</comment>
<dbReference type="GO" id="GO:2000022">
    <property type="term" value="P:regulation of jasmonic acid mediated signaling pathway"/>
    <property type="evidence" value="ECO:0000318"/>
    <property type="project" value="GO_Central"/>
</dbReference>
<comment type="caution">
    <text evidence="5">The sequence shown here is derived from an EMBL/GenBank/DDBJ whole genome shotgun (WGS) entry which is preliminary data.</text>
</comment>
<dbReference type="PANTHER" id="PTHR33077">
    <property type="entry name" value="PROTEIN TIFY 4A-RELATED-RELATED"/>
    <property type="match status" value="1"/>
</dbReference>
<keyword evidence="6" id="KW-1185">Reference proteome</keyword>
<evidence type="ECO:0000256" key="3">
    <source>
        <dbReference type="SAM" id="MobiDB-lite"/>
    </source>
</evidence>
<reference evidence="5 6" key="1">
    <citation type="journal article" date="2017" name="Nat. Commun.">
        <title>Genome assembly with in vitro proximity ligation data and whole-genome triplication in lettuce.</title>
        <authorList>
            <person name="Reyes-Chin-Wo S."/>
            <person name="Wang Z."/>
            <person name="Yang X."/>
            <person name="Kozik A."/>
            <person name="Arikit S."/>
            <person name="Song C."/>
            <person name="Xia L."/>
            <person name="Froenicke L."/>
            <person name="Lavelle D.O."/>
            <person name="Truco M.J."/>
            <person name="Xia R."/>
            <person name="Zhu S."/>
            <person name="Xu C."/>
            <person name="Xu H."/>
            <person name="Xu X."/>
            <person name="Cox K."/>
            <person name="Korf I."/>
            <person name="Meyers B.C."/>
            <person name="Michelmore R.W."/>
        </authorList>
    </citation>
    <scope>NUCLEOTIDE SEQUENCE [LARGE SCALE GENOMIC DNA]</scope>
    <source>
        <strain evidence="6">cv. Salinas</strain>
        <tissue evidence="5">Seedlings</tissue>
    </source>
</reference>
<feature type="domain" description="Tify" evidence="4">
    <location>
        <begin position="167"/>
        <end position="202"/>
    </location>
</feature>
<dbReference type="Pfam" id="PF09425">
    <property type="entry name" value="Jas_motif"/>
    <property type="match status" value="1"/>
</dbReference>
<evidence type="ECO:0000256" key="2">
    <source>
        <dbReference type="RuleBase" id="RU369065"/>
    </source>
</evidence>
<dbReference type="EMBL" id="NBSK02000005">
    <property type="protein sequence ID" value="KAJ0206349.1"/>
    <property type="molecule type" value="Genomic_DNA"/>
</dbReference>
<dbReference type="InterPro" id="IPR040390">
    <property type="entry name" value="TIFY/JAZ"/>
</dbReference>
<feature type="compositionally biased region" description="Pro residues" evidence="3">
    <location>
        <begin position="304"/>
        <end position="318"/>
    </location>
</feature>
<keyword evidence="2" id="KW-1184">Jasmonic acid signaling pathway</keyword>
<comment type="subcellular location">
    <subcellularLocation>
        <location evidence="2">Nucleus</location>
    </subcellularLocation>
</comment>